<name>A0A9P1CHP7_9DINO</name>
<evidence type="ECO:0000313" key="5">
    <source>
        <dbReference type="EMBL" id="CAL4779002.1"/>
    </source>
</evidence>
<gene>
    <name evidence="3" type="ORF">C1SCF055_LOCUS18577</name>
</gene>
<dbReference type="EMBL" id="CAMXCT010001619">
    <property type="protein sequence ID" value="CAI3991690.1"/>
    <property type="molecule type" value="Genomic_DNA"/>
</dbReference>
<proteinExistence type="predicted"/>
<evidence type="ECO:0000256" key="1">
    <source>
        <dbReference type="ARBA" id="ARBA00023172"/>
    </source>
</evidence>
<keyword evidence="6" id="KW-1185">Reference proteome</keyword>
<dbReference type="OrthoDB" id="436899at2759"/>
<evidence type="ECO:0000313" key="6">
    <source>
        <dbReference type="Proteomes" id="UP001152797"/>
    </source>
</evidence>
<dbReference type="GO" id="GO:0006310">
    <property type="term" value="P:DNA recombination"/>
    <property type="evidence" value="ECO:0007669"/>
    <property type="project" value="UniProtKB-KW"/>
</dbReference>
<dbReference type="InterPro" id="IPR011010">
    <property type="entry name" value="DNA_brk_join_enz"/>
</dbReference>
<reference evidence="4" key="2">
    <citation type="submission" date="2024-04" db="EMBL/GenBank/DDBJ databases">
        <authorList>
            <person name="Chen Y."/>
            <person name="Shah S."/>
            <person name="Dougan E. K."/>
            <person name="Thang M."/>
            <person name="Chan C."/>
        </authorList>
    </citation>
    <scope>NUCLEOTIDE SEQUENCE [LARGE SCALE GENOMIC DNA]</scope>
</reference>
<feature type="region of interest" description="Disordered" evidence="2">
    <location>
        <begin position="704"/>
        <end position="734"/>
    </location>
</feature>
<dbReference type="EMBL" id="CAMXCT020001619">
    <property type="protein sequence ID" value="CAL1145065.1"/>
    <property type="molecule type" value="Genomic_DNA"/>
</dbReference>
<feature type="compositionally biased region" description="Low complexity" evidence="2">
    <location>
        <begin position="704"/>
        <end position="725"/>
    </location>
</feature>
<dbReference type="GO" id="GO:0015074">
    <property type="term" value="P:DNA integration"/>
    <property type="evidence" value="ECO:0007669"/>
    <property type="project" value="InterPro"/>
</dbReference>
<comment type="caution">
    <text evidence="3">The sequence shown here is derived from an EMBL/GenBank/DDBJ whole genome shotgun (WGS) entry which is preliminary data.</text>
</comment>
<sequence length="1451" mass="160142">MESQGAKDVSRNAGFEDAEVVSSGYSVSPVADDLGHTDDISHVDPEPFRALDLLGTEQLFRRDVGQEPAVVAEPGALNFSLNDLFGSGEDEADFTGFQERAESERDWTHVTEPSVQSANDLAFPDEVDLVEHDVSGPVVSNSTWNQLVAGSFSQFRELPSDLKFPWETGTMAAVFNFDADPLPRCPGLAEVVHSSSVEGPEVSQSKLTAFALPDEAQYVHAVKSMRDMSYFEDKNQKLELACAQWLNILSTCWSASGIGPQLVSALQQDNSGVEAVTILKSCFGVKSPATLLKRASAFRKYMAWFDKNPACQELNKSSLPLDESSVWLYFNWLRDQRIASAKGFTVPTSFLESVRFAKFTVDLNGTDAILCSRRLLGFAAIEQREKGPLKQAPGLELEHMRRLHQILQSDGNITDRLGAGAFLVCLYGRARWSDLRYVSHADLTGDDFMTLYTTEHKTASVGLKRQQFLPIAVPWEGVTSDSWLRNWLEIYHRCGLDINQKPLGPLLPAPRLDGTFCARPLTTSEAAVWLRGLLKGTSNSETFRSHSLKASLLLWCARAGLDKETRAVLGHHCTALSGSEVVYSRQLQTRALRKLSLILRRVRTGQAIEDDAMKEFGIVSTPLPFTPAAAARTPVAVPQQVILAKPVEQGEVDNSGVSNAVKLAMDCEDLQSVKEEQFDVQTVEAAASELTLYPVDVVSSGVVEIESSSGSDSDSSTSDSSSTTELEPQKDQPSFIEHVPEDFDFYRHAKSGILHACKLSESGQKLSLSQLKKVVAFPKGMTCSVRTLRKIAAKADLQEVEFQAESRRLEFAAMSSLIDSTAQFESQMRELGIQQTLLDGLKQHGVRTLSQLAFSVGQPGQPILDQSVEALVQAAVGRAPSLTEAACLKRLAFEAQTYLTATLRQAVDRSEDAVPRKVPMAERSTRMDALKAALGGLDISGEHEPAHSLLDKCCAMFEQNSIKYVEPSACISRSFEVQGSEKKNRELTLERGSLILRNSDDRLNSPTDSEIKLHYAMVRRGLAFEFAKLMSFSQHSQWEKFLFEAVHRETPPGFTRPSLLQIVQCDKAAFSRLGSTMTSIRQRGDGSYPLGEELLNLRSDPHIALYLMPSAKQSSTSTASSHQGPRAHPYSSGGQTAKGKGGGKSKSKQKSSPPIPSELRGKWHKTPSGVAFGLPWSYEEFIKKACHVGHPALKTSGFPDELLETVRVNVQWSEEQIARYRIDWCRRWMKRAAELEAKEQQSLLTRHPNVAALTAGKRTLLMREVYHSTQPEDPEFTADSLLPHLGLGTTECDINGYVLPMHTSLQQFVCPALEAADSKWVAWDTPLDETKRLHLMVCDRELFIAVCHHARARNWVIHLGGGPPADRILTHVELHCLPPTEAVEVLGRMHRSLCHLRDEVAILKTEVRLLRRTFGQALENLAAAHEDLAPLVGLVAPPHVRDDDAMDNADA</sequence>
<keyword evidence="1" id="KW-0233">DNA recombination</keyword>
<dbReference type="Gene3D" id="1.10.443.10">
    <property type="entry name" value="Intergrase catalytic core"/>
    <property type="match status" value="1"/>
</dbReference>
<feature type="region of interest" description="Disordered" evidence="2">
    <location>
        <begin position="1114"/>
        <end position="1164"/>
    </location>
</feature>
<dbReference type="SUPFAM" id="SSF56349">
    <property type="entry name" value="DNA breaking-rejoining enzymes"/>
    <property type="match status" value="1"/>
</dbReference>
<evidence type="ECO:0000256" key="2">
    <source>
        <dbReference type="SAM" id="MobiDB-lite"/>
    </source>
</evidence>
<reference evidence="3" key="1">
    <citation type="submission" date="2022-10" db="EMBL/GenBank/DDBJ databases">
        <authorList>
            <person name="Chen Y."/>
            <person name="Dougan E. K."/>
            <person name="Chan C."/>
            <person name="Rhodes N."/>
            <person name="Thang M."/>
        </authorList>
    </citation>
    <scope>NUCLEOTIDE SEQUENCE</scope>
</reference>
<organism evidence="3">
    <name type="scientific">Cladocopium goreaui</name>
    <dbReference type="NCBI Taxonomy" id="2562237"/>
    <lineage>
        <taxon>Eukaryota</taxon>
        <taxon>Sar</taxon>
        <taxon>Alveolata</taxon>
        <taxon>Dinophyceae</taxon>
        <taxon>Suessiales</taxon>
        <taxon>Symbiodiniaceae</taxon>
        <taxon>Cladocopium</taxon>
    </lineage>
</organism>
<protein>
    <submittedName>
        <fullName evidence="5">C3H1-type domain-containing protein</fullName>
    </submittedName>
</protein>
<dbReference type="InterPro" id="IPR013762">
    <property type="entry name" value="Integrase-like_cat_sf"/>
</dbReference>
<dbReference type="Proteomes" id="UP001152797">
    <property type="component" value="Unassembled WGS sequence"/>
</dbReference>
<evidence type="ECO:0000313" key="4">
    <source>
        <dbReference type="EMBL" id="CAL1145065.1"/>
    </source>
</evidence>
<feature type="non-terminal residue" evidence="3">
    <location>
        <position position="1"/>
    </location>
</feature>
<dbReference type="EMBL" id="CAMXCT030001619">
    <property type="protein sequence ID" value="CAL4779002.1"/>
    <property type="molecule type" value="Genomic_DNA"/>
</dbReference>
<evidence type="ECO:0000313" key="3">
    <source>
        <dbReference type="EMBL" id="CAI3991690.1"/>
    </source>
</evidence>
<dbReference type="GO" id="GO:0003677">
    <property type="term" value="F:DNA binding"/>
    <property type="evidence" value="ECO:0007669"/>
    <property type="project" value="InterPro"/>
</dbReference>
<accession>A0A9P1CHP7</accession>